<proteinExistence type="predicted"/>
<gene>
    <name evidence="1" type="ORF">FSP39_018041</name>
</gene>
<dbReference type="Proteomes" id="UP001186944">
    <property type="component" value="Unassembled WGS sequence"/>
</dbReference>
<protein>
    <submittedName>
        <fullName evidence="1">Uncharacterized protein</fullName>
    </submittedName>
</protein>
<keyword evidence="2" id="KW-1185">Reference proteome</keyword>
<accession>A0AA89C7P8</accession>
<name>A0AA89C7P8_PINIB</name>
<dbReference type="EMBL" id="VSWD01000007">
    <property type="protein sequence ID" value="KAK3098295.1"/>
    <property type="molecule type" value="Genomic_DNA"/>
</dbReference>
<organism evidence="1 2">
    <name type="scientific">Pinctada imbricata</name>
    <name type="common">Atlantic pearl-oyster</name>
    <name type="synonym">Pinctada martensii</name>
    <dbReference type="NCBI Taxonomy" id="66713"/>
    <lineage>
        <taxon>Eukaryota</taxon>
        <taxon>Metazoa</taxon>
        <taxon>Spiralia</taxon>
        <taxon>Lophotrochozoa</taxon>
        <taxon>Mollusca</taxon>
        <taxon>Bivalvia</taxon>
        <taxon>Autobranchia</taxon>
        <taxon>Pteriomorphia</taxon>
        <taxon>Pterioida</taxon>
        <taxon>Pterioidea</taxon>
        <taxon>Pteriidae</taxon>
        <taxon>Pinctada</taxon>
    </lineage>
</organism>
<sequence>MDGSQLEQDGRVLEPHEPHYPTIVVIHRNMDNESTASYQNQTSIDFRYMLFTATSTETLAIFLRHIRWSVVRSQHANISHVNGNNNDRAVINVLRHNPNFWNHINNIRQRGYVPFRFPFMCLVVASDVNIVDYVTREEEDLGQLVHLDANDFEVFI</sequence>
<comment type="caution">
    <text evidence="1">The sequence shown here is derived from an EMBL/GenBank/DDBJ whole genome shotgun (WGS) entry which is preliminary data.</text>
</comment>
<evidence type="ECO:0000313" key="1">
    <source>
        <dbReference type="EMBL" id="KAK3098295.1"/>
    </source>
</evidence>
<reference evidence="1" key="1">
    <citation type="submission" date="2019-08" db="EMBL/GenBank/DDBJ databases">
        <title>The improved chromosome-level genome for the pearl oyster Pinctada fucata martensii using PacBio sequencing and Hi-C.</title>
        <authorList>
            <person name="Zheng Z."/>
        </authorList>
    </citation>
    <scope>NUCLEOTIDE SEQUENCE</scope>
    <source>
        <strain evidence="1">ZZ-2019</strain>
        <tissue evidence="1">Adductor muscle</tissue>
    </source>
</reference>
<evidence type="ECO:0000313" key="2">
    <source>
        <dbReference type="Proteomes" id="UP001186944"/>
    </source>
</evidence>
<dbReference type="AlphaFoldDB" id="A0AA89C7P8"/>